<name>A0AAV9Q5M8_9PEZI</name>
<keyword evidence="3 6" id="KW-0812">Transmembrane</keyword>
<evidence type="ECO:0000313" key="7">
    <source>
        <dbReference type="EMBL" id="KAK5536557.1"/>
    </source>
</evidence>
<dbReference type="InterPro" id="IPR001248">
    <property type="entry name" value="Pur-cyt_permease"/>
</dbReference>
<protein>
    <recommendedName>
        <fullName evidence="9">Allantoin permease</fullName>
    </recommendedName>
</protein>
<feature type="transmembrane region" description="Helical" evidence="6">
    <location>
        <begin position="252"/>
        <end position="275"/>
    </location>
</feature>
<keyword evidence="4 6" id="KW-1133">Transmembrane helix</keyword>
<evidence type="ECO:0000256" key="5">
    <source>
        <dbReference type="ARBA" id="ARBA00023136"/>
    </source>
</evidence>
<keyword evidence="8" id="KW-1185">Reference proteome</keyword>
<dbReference type="InterPro" id="IPR045225">
    <property type="entry name" value="Uracil/uridine/allantoin_perm"/>
</dbReference>
<evidence type="ECO:0000256" key="3">
    <source>
        <dbReference type="ARBA" id="ARBA00022692"/>
    </source>
</evidence>
<evidence type="ECO:0000256" key="6">
    <source>
        <dbReference type="SAM" id="Phobius"/>
    </source>
</evidence>
<feature type="transmembrane region" description="Helical" evidence="6">
    <location>
        <begin position="87"/>
        <end position="106"/>
    </location>
</feature>
<dbReference type="EMBL" id="JAXLQG010000008">
    <property type="protein sequence ID" value="KAK5536557.1"/>
    <property type="molecule type" value="Genomic_DNA"/>
</dbReference>
<feature type="transmembrane region" description="Helical" evidence="6">
    <location>
        <begin position="179"/>
        <end position="202"/>
    </location>
</feature>
<evidence type="ECO:0008006" key="9">
    <source>
        <dbReference type="Google" id="ProtNLM"/>
    </source>
</evidence>
<feature type="transmembrane region" description="Helical" evidence="6">
    <location>
        <begin position="296"/>
        <end position="323"/>
    </location>
</feature>
<feature type="transmembrane region" description="Helical" evidence="6">
    <location>
        <begin position="214"/>
        <end position="232"/>
    </location>
</feature>
<proteinExistence type="inferred from homology"/>
<gene>
    <name evidence="7" type="ORF">LTR25_005231</name>
</gene>
<dbReference type="Pfam" id="PF02133">
    <property type="entry name" value="Transp_cyt_pur"/>
    <property type="match status" value="1"/>
</dbReference>
<evidence type="ECO:0000313" key="8">
    <source>
        <dbReference type="Proteomes" id="UP001345827"/>
    </source>
</evidence>
<feature type="transmembrane region" description="Helical" evidence="6">
    <location>
        <begin position="127"/>
        <end position="150"/>
    </location>
</feature>
<dbReference type="PANTHER" id="PTHR30618">
    <property type="entry name" value="NCS1 FAMILY PURINE/PYRIMIDINE TRANSPORTER"/>
    <property type="match status" value="1"/>
</dbReference>
<feature type="transmembrane region" description="Helical" evidence="6">
    <location>
        <begin position="343"/>
        <end position="370"/>
    </location>
</feature>
<dbReference type="CDD" id="cd11482">
    <property type="entry name" value="SLC-NCS1sbd_NRT1-like"/>
    <property type="match status" value="1"/>
</dbReference>
<dbReference type="PANTHER" id="PTHR30618:SF0">
    <property type="entry name" value="PURINE-URACIL PERMEASE NCS1"/>
    <property type="match status" value="1"/>
</dbReference>
<feature type="transmembrane region" description="Helical" evidence="6">
    <location>
        <begin position="382"/>
        <end position="402"/>
    </location>
</feature>
<feature type="transmembrane region" description="Helical" evidence="6">
    <location>
        <begin position="492"/>
        <end position="511"/>
    </location>
</feature>
<feature type="transmembrane region" description="Helical" evidence="6">
    <location>
        <begin position="408"/>
        <end position="432"/>
    </location>
</feature>
<keyword evidence="5 6" id="KW-0472">Membrane</keyword>
<evidence type="ECO:0000256" key="4">
    <source>
        <dbReference type="ARBA" id="ARBA00022989"/>
    </source>
</evidence>
<dbReference type="Proteomes" id="UP001345827">
    <property type="component" value="Unassembled WGS sequence"/>
</dbReference>
<evidence type="ECO:0000256" key="2">
    <source>
        <dbReference type="ARBA" id="ARBA00008974"/>
    </source>
</evidence>
<dbReference type="Gene3D" id="1.10.4160.10">
    <property type="entry name" value="Hydantoin permease"/>
    <property type="match status" value="1"/>
</dbReference>
<comment type="similarity">
    <text evidence="2">Belongs to the purine-cytosine permease (2.A.39) family.</text>
</comment>
<accession>A0AAV9Q5M8</accession>
<organism evidence="7 8">
    <name type="scientific">Vermiconidia calcicola</name>
    <dbReference type="NCBI Taxonomy" id="1690605"/>
    <lineage>
        <taxon>Eukaryota</taxon>
        <taxon>Fungi</taxon>
        <taxon>Dikarya</taxon>
        <taxon>Ascomycota</taxon>
        <taxon>Pezizomycotina</taxon>
        <taxon>Dothideomycetes</taxon>
        <taxon>Dothideomycetidae</taxon>
        <taxon>Mycosphaerellales</taxon>
        <taxon>Extremaceae</taxon>
        <taxon>Vermiconidia</taxon>
    </lineage>
</organism>
<comment type="subcellular location">
    <subcellularLocation>
        <location evidence="1">Membrane</location>
        <topology evidence="1">Multi-pass membrane protein</topology>
    </subcellularLocation>
</comment>
<dbReference type="GO" id="GO:0015205">
    <property type="term" value="F:nucleobase transmembrane transporter activity"/>
    <property type="evidence" value="ECO:0007669"/>
    <property type="project" value="TreeGrafter"/>
</dbReference>
<dbReference type="AlphaFoldDB" id="A0AAV9Q5M8"/>
<feature type="transmembrane region" description="Helical" evidence="6">
    <location>
        <begin position="453"/>
        <end position="472"/>
    </location>
</feature>
<evidence type="ECO:0000256" key="1">
    <source>
        <dbReference type="ARBA" id="ARBA00004141"/>
    </source>
</evidence>
<reference evidence="7 8" key="1">
    <citation type="submission" date="2023-06" db="EMBL/GenBank/DDBJ databases">
        <title>Black Yeasts Isolated from many extreme environments.</title>
        <authorList>
            <person name="Coleine C."/>
            <person name="Stajich J.E."/>
            <person name="Selbmann L."/>
        </authorList>
    </citation>
    <scope>NUCLEOTIDE SEQUENCE [LARGE SCALE GENOMIC DNA]</scope>
    <source>
        <strain evidence="7 8">CCFEE 5887</strain>
    </source>
</reference>
<sequence length="574" mass="63131">MTASGGSPSRWQRFRRAFTSPSAFHEALRLKSSTSILINEDLAPSPPSRQTWTIWNYFAYWWSESWNVSTWSVGAAFITLGATIRDALLVVFFANLLSAVIIVLNGRAAARYHIGYPVISRSSFGIYGEYFVVILRSILGIIWGGVQLYFEGQFISVCLRCIFPGWEKMHNGITASQHITTQVMVGFFLAFLFTIPFLFIHTSRIQHLFSVKSFIMPLAGLGIVIWATTQNGGVSSGSLESSSSSTRPSTSVLAWGIISQFNSVMGANSALLVTVPDLARYSKTKNAQLWGQLISLPIGQTLCAAFGMISTSAVLNMYGQAYWNPYDLLNGILDESYSSKARAGVFFASASFAFATLGTSIACNFIPFAADVTCLLPKYINIIRGQLLCLIIAFSIVPWRIVATANGFLNFLGGYSIFQGPVVGIMLVDYFFIRRGNLNLPELFTLSPHGRYYFFHGFNVRAFAAFVIGFLLPLPGFAASFGHDIGVAATHMYALGWVLSFLMGCLSYYVICSVWKIPGDDHSYGFESQVETAKQIIVEGLHVDDKGVHISAGGMQDSNSMMQTKDAHVMEKMA</sequence>
<comment type="caution">
    <text evidence="7">The sequence shown here is derived from an EMBL/GenBank/DDBJ whole genome shotgun (WGS) entry which is preliminary data.</text>
</comment>
<dbReference type="GO" id="GO:0005886">
    <property type="term" value="C:plasma membrane"/>
    <property type="evidence" value="ECO:0007669"/>
    <property type="project" value="TreeGrafter"/>
</dbReference>